<gene>
    <name evidence="1" type="ORF">Q5Y73_03750</name>
</gene>
<accession>A0ABT9IV22</accession>
<dbReference type="Proteomes" id="UP001231941">
    <property type="component" value="Unassembled WGS sequence"/>
</dbReference>
<comment type="caution">
    <text evidence="1">The sequence shown here is derived from an EMBL/GenBank/DDBJ whole genome shotgun (WGS) entry which is preliminary data.</text>
</comment>
<sequence length="46" mass="5318">MIYPVALTKEQQNIMPWVGMMLGELKYVQDQPQGSANNLLLEKLKR</sequence>
<keyword evidence="2" id="KW-1185">Reference proteome</keyword>
<reference evidence="1 2" key="1">
    <citation type="submission" date="2023-08" db="EMBL/GenBank/DDBJ databases">
        <authorList>
            <person name="Park J.-S."/>
        </authorList>
    </citation>
    <scope>NUCLEOTIDE SEQUENCE [LARGE SCALE GENOMIC DNA]</scope>
    <source>
        <strain evidence="1 2">2205SS18-9</strain>
    </source>
</reference>
<proteinExistence type="predicted"/>
<name>A0ABT9IV22_9BACL</name>
<dbReference type="RefSeq" id="WP_305990490.1">
    <property type="nucleotide sequence ID" value="NZ_JAVAMP010000001.1"/>
</dbReference>
<evidence type="ECO:0000313" key="1">
    <source>
        <dbReference type="EMBL" id="MDP5273206.1"/>
    </source>
</evidence>
<organism evidence="1 2">
    <name type="scientific">Chengkuizengella axinellae</name>
    <dbReference type="NCBI Taxonomy" id="3064388"/>
    <lineage>
        <taxon>Bacteria</taxon>
        <taxon>Bacillati</taxon>
        <taxon>Bacillota</taxon>
        <taxon>Bacilli</taxon>
        <taxon>Bacillales</taxon>
        <taxon>Paenibacillaceae</taxon>
        <taxon>Chengkuizengella</taxon>
    </lineage>
</organism>
<evidence type="ECO:0000313" key="2">
    <source>
        <dbReference type="Proteomes" id="UP001231941"/>
    </source>
</evidence>
<protein>
    <submittedName>
        <fullName evidence="1">Uncharacterized protein</fullName>
    </submittedName>
</protein>
<dbReference type="EMBL" id="JAVAMP010000001">
    <property type="protein sequence ID" value="MDP5273206.1"/>
    <property type="molecule type" value="Genomic_DNA"/>
</dbReference>